<reference evidence="1 2" key="1">
    <citation type="submission" date="2018-03" db="EMBL/GenBank/DDBJ databases">
        <title>Comparative analysis of microorganisms from saline springs in Andes Mountain Range, Colombia.</title>
        <authorList>
            <person name="Rubin E."/>
        </authorList>
    </citation>
    <scope>NUCLEOTIDE SEQUENCE [LARGE SCALE GENOMIC DNA]</scope>
    <source>
        <strain evidence="1 2">CG 23</strain>
    </source>
</reference>
<dbReference type="RefSeq" id="WP_125206459.1">
    <property type="nucleotide sequence ID" value="NZ_PVTX01000002.1"/>
</dbReference>
<protein>
    <submittedName>
        <fullName evidence="1">Uncharacterized protein</fullName>
    </submittedName>
</protein>
<dbReference type="EMBL" id="PVTX01000002">
    <property type="protein sequence ID" value="PRZ08640.1"/>
    <property type="molecule type" value="Genomic_DNA"/>
</dbReference>
<evidence type="ECO:0000313" key="2">
    <source>
        <dbReference type="Proteomes" id="UP000239895"/>
    </source>
</evidence>
<name>A0ABX5EH37_9MICO</name>
<comment type="caution">
    <text evidence="1">The sequence shown here is derived from an EMBL/GenBank/DDBJ whole genome shotgun (WGS) entry which is preliminary data.</text>
</comment>
<gene>
    <name evidence="1" type="ORF">BCL65_102182</name>
</gene>
<dbReference type="Proteomes" id="UP000239895">
    <property type="component" value="Unassembled WGS sequence"/>
</dbReference>
<evidence type="ECO:0000313" key="1">
    <source>
        <dbReference type="EMBL" id="PRZ08640.1"/>
    </source>
</evidence>
<organism evidence="1 2">
    <name type="scientific">Isoptericola halotolerans</name>
    <dbReference type="NCBI Taxonomy" id="300560"/>
    <lineage>
        <taxon>Bacteria</taxon>
        <taxon>Bacillati</taxon>
        <taxon>Actinomycetota</taxon>
        <taxon>Actinomycetes</taxon>
        <taxon>Micrococcales</taxon>
        <taxon>Promicromonosporaceae</taxon>
        <taxon>Isoptericola</taxon>
    </lineage>
</organism>
<accession>A0ABX5EH37</accession>
<keyword evidence="2" id="KW-1185">Reference proteome</keyword>
<sequence length="261" mass="26248">MRSPMLADLAELDPARELHAPGSAEDDALAQILAQSRVAPAGERRPGARRPGRAAAVASAAAAVAVAVVVTTVTLDSPAAYASWTPVPAALPAAEQELRAEQCGTGAAEIVEGPDGPVVQESPVEPVLTDVRGDYTYVVLAGDGAYSECFVTSTDGEPPMVVTSSAAGVDLPAPDARELTTLQSGTASWSEGDGTEGALTSAFGQVGEDVTAVELTLTTGEAVEASVTDGWWAVWAPGGSALATSAEVTYADGTTAQVVVG</sequence>
<proteinExistence type="predicted"/>